<dbReference type="PROSITE" id="PS51257">
    <property type="entry name" value="PROKAR_LIPOPROTEIN"/>
    <property type="match status" value="1"/>
</dbReference>
<dbReference type="InterPro" id="IPR045090">
    <property type="entry name" value="Pept_M3A_M3B"/>
</dbReference>
<feature type="domain" description="Peptidase M3A/M3B catalytic" evidence="10">
    <location>
        <begin position="258"/>
        <end position="707"/>
    </location>
</feature>
<dbReference type="GO" id="GO:0004222">
    <property type="term" value="F:metalloendopeptidase activity"/>
    <property type="evidence" value="ECO:0007669"/>
    <property type="project" value="UniProtKB-EC"/>
</dbReference>
<keyword evidence="6 9" id="KW-0482">Metalloprotease</keyword>
<comment type="cofactor">
    <cofactor evidence="9">
        <name>Zn(2+)</name>
        <dbReference type="ChEBI" id="CHEBI:29105"/>
    </cofactor>
    <text evidence="9">Binds 1 zinc ion.</text>
</comment>
<dbReference type="InterPro" id="IPR024079">
    <property type="entry name" value="MetalloPept_cat_dom_sf"/>
</dbReference>
<comment type="caution">
    <text evidence="12">The sequence shown here is derived from an EMBL/GenBank/DDBJ whole genome shotgun (WGS) entry which is preliminary data.</text>
</comment>
<keyword evidence="5 9" id="KW-0862">Zinc</keyword>
<keyword evidence="3 9" id="KW-0479">Metal-binding</keyword>
<evidence type="ECO:0000256" key="4">
    <source>
        <dbReference type="ARBA" id="ARBA00022801"/>
    </source>
</evidence>
<evidence type="ECO:0000259" key="11">
    <source>
        <dbReference type="Pfam" id="PF19310"/>
    </source>
</evidence>
<sequence length="714" mass="81803">MISKSIKVAVLGCIILLTSCKEEQKKYDKLMTNNILLQEWEGSYQGTPAFDKMDVADVKEAVEKGMKLQLQEIDAIANNEHDPTFENTIAAMESAGKPLDRVFTYYGIMSSNMSSPEFREVQAELAPKLSEFRSKISQNEKLFQRIKAVYDASQENPLESQEQRVVDLTYKQFEMNGANLDTEKKKRYAEINKELSTLYTKFSNNVLHDEENYVTYLTNDQLGGLSDSFIKSAAKIASDKGQDGKYAITNTRSSMDPFLTYSTNRDLREQVWTNYYARGDNGDDYDNNKIIAEILKLRKERVGLLGYDNYAQWRLQDRMAKNPENAMDLMLKVWPAATARVKEEVTDMQKVANELGDNITIEPWDYRYYAEKVRQKKYDLDSDEVKQYLQLDKLTEAMFFVAGELFHYKFTPVEESSVPVFHEDVKVWEVTDKDSGKHIGLWYLDPYAREGKRSGAWATTYRSSTTFEGATNVLASNNSNFVKPAPGESVLVSWDDATTFFHEFGHALHFFAADVKYPTLQGGVRDYTEFQSQLLERWLSTDKVINQFLVHHETGTPIPTELVEKIKKTSTFNQGFGTTEYLASALIDMKLHLADPTNIDIDKFERETLDELGMPKELPMRHRTPHFGHVFSGEGYATAYYGYMWADVLTSDASEAFREAEGGFYDKNVADKLVKYLFAPRNAMDPAEAYRKFRGRDAKIEALMRDRGFPVPKS</sequence>
<dbReference type="Pfam" id="PF01432">
    <property type="entry name" value="Peptidase_M3"/>
    <property type="match status" value="1"/>
</dbReference>
<dbReference type="InterPro" id="IPR024077">
    <property type="entry name" value="Neurolysin/TOP_dom2"/>
</dbReference>
<dbReference type="PANTHER" id="PTHR43660:SF1">
    <property type="entry name" value="DIPEPTIDYL CARBOXYPEPTIDASE"/>
    <property type="match status" value="1"/>
</dbReference>
<dbReference type="SUPFAM" id="SSF55486">
    <property type="entry name" value="Metalloproteases ('zincins'), catalytic domain"/>
    <property type="match status" value="1"/>
</dbReference>
<evidence type="ECO:0000256" key="8">
    <source>
        <dbReference type="ARBA" id="ARBA00026100"/>
    </source>
</evidence>
<evidence type="ECO:0000256" key="5">
    <source>
        <dbReference type="ARBA" id="ARBA00022833"/>
    </source>
</evidence>
<dbReference type="Pfam" id="PF19310">
    <property type="entry name" value="TOP_N"/>
    <property type="match status" value="1"/>
</dbReference>
<keyword evidence="2 9" id="KW-0645">Protease</keyword>
<reference evidence="12" key="1">
    <citation type="submission" date="2020-08" db="EMBL/GenBank/DDBJ databases">
        <title>Winogradskyella ouciana sp. nov., isolated from the hadal seawater of the Mariana Trench.</title>
        <authorList>
            <person name="He X."/>
        </authorList>
    </citation>
    <scope>NUCLEOTIDE SEQUENCE [LARGE SCALE GENOMIC DNA]</scope>
    <source>
        <strain evidence="12">KCTC 52348</strain>
    </source>
</reference>
<dbReference type="Gene3D" id="1.10.1370.10">
    <property type="entry name" value="Neurolysin, domain 3"/>
    <property type="match status" value="1"/>
</dbReference>
<dbReference type="RefSeq" id="WP_185789506.1">
    <property type="nucleotide sequence ID" value="NZ_JACLCP010000003.1"/>
</dbReference>
<evidence type="ECO:0000259" key="10">
    <source>
        <dbReference type="Pfam" id="PF01432"/>
    </source>
</evidence>
<evidence type="ECO:0000256" key="3">
    <source>
        <dbReference type="ARBA" id="ARBA00022723"/>
    </source>
</evidence>
<accession>A0A842IVP4</accession>
<evidence type="ECO:0000256" key="1">
    <source>
        <dbReference type="ARBA" id="ARBA00006040"/>
    </source>
</evidence>
<dbReference type="EMBL" id="JACLCP010000003">
    <property type="protein sequence ID" value="MBC2845793.1"/>
    <property type="molecule type" value="Genomic_DNA"/>
</dbReference>
<evidence type="ECO:0000256" key="9">
    <source>
        <dbReference type="RuleBase" id="RU003435"/>
    </source>
</evidence>
<evidence type="ECO:0000256" key="6">
    <source>
        <dbReference type="ARBA" id="ARBA00023049"/>
    </source>
</evidence>
<dbReference type="EC" id="3.4.24.70" evidence="8"/>
<evidence type="ECO:0000256" key="7">
    <source>
        <dbReference type="ARBA" id="ARBA00024603"/>
    </source>
</evidence>
<dbReference type="InterPro" id="IPR045666">
    <property type="entry name" value="OpdA_N"/>
</dbReference>
<proteinExistence type="inferred from homology"/>
<dbReference type="GO" id="GO:0006508">
    <property type="term" value="P:proteolysis"/>
    <property type="evidence" value="ECO:0007669"/>
    <property type="project" value="UniProtKB-KW"/>
</dbReference>
<dbReference type="GO" id="GO:0004180">
    <property type="term" value="F:carboxypeptidase activity"/>
    <property type="evidence" value="ECO:0007669"/>
    <property type="project" value="TreeGrafter"/>
</dbReference>
<dbReference type="InterPro" id="IPR024080">
    <property type="entry name" value="Neurolysin/TOP_N"/>
</dbReference>
<comment type="catalytic activity">
    <reaction evidence="7">
        <text>Hydrolysis of oligopeptides, with broad specificity. Gly or Ala commonly occur as P1 or P1' residues, but more distant residues are also important, as is shown by the fact that Z-Gly-Pro-Gly-|-Gly-Pro-Ala is cleaved, but not Z-(Gly)(5).</text>
        <dbReference type="EC" id="3.4.24.70"/>
    </reaction>
</comment>
<feature type="domain" description="Oligopeptidase A N-terminal" evidence="11">
    <location>
        <begin position="79"/>
        <end position="185"/>
    </location>
</feature>
<evidence type="ECO:0000313" key="13">
    <source>
        <dbReference type="Proteomes" id="UP000533900"/>
    </source>
</evidence>
<keyword evidence="13" id="KW-1185">Reference proteome</keyword>
<dbReference type="InterPro" id="IPR001567">
    <property type="entry name" value="Pept_M3A_M3B_dom"/>
</dbReference>
<evidence type="ECO:0000256" key="2">
    <source>
        <dbReference type="ARBA" id="ARBA00022670"/>
    </source>
</evidence>
<keyword evidence="4 9" id="KW-0378">Hydrolase</keyword>
<name>A0A842IVP4_9FLAO</name>
<dbReference type="GO" id="GO:0005829">
    <property type="term" value="C:cytosol"/>
    <property type="evidence" value="ECO:0007669"/>
    <property type="project" value="TreeGrafter"/>
</dbReference>
<protein>
    <recommendedName>
        <fullName evidence="8">oligopeptidase A</fullName>
        <ecNumber evidence="8">3.4.24.70</ecNumber>
    </recommendedName>
</protein>
<dbReference type="InterPro" id="IPR034005">
    <property type="entry name" value="M3A_DCP"/>
</dbReference>
<dbReference type="PANTHER" id="PTHR43660">
    <property type="entry name" value="DIPEPTIDYL CARBOXYPEPTIDASE"/>
    <property type="match status" value="1"/>
</dbReference>
<dbReference type="Gene3D" id="3.40.390.10">
    <property type="entry name" value="Collagenase (Catalytic Domain)"/>
    <property type="match status" value="1"/>
</dbReference>
<dbReference type="AlphaFoldDB" id="A0A842IVP4"/>
<comment type="similarity">
    <text evidence="1 9">Belongs to the peptidase M3 family.</text>
</comment>
<dbReference type="Gene3D" id="1.20.1050.40">
    <property type="entry name" value="Endopeptidase. Chain P, domain 1"/>
    <property type="match status" value="1"/>
</dbReference>
<dbReference type="GO" id="GO:0046872">
    <property type="term" value="F:metal ion binding"/>
    <property type="evidence" value="ECO:0007669"/>
    <property type="project" value="UniProtKB-UniRule"/>
</dbReference>
<evidence type="ECO:0000313" key="12">
    <source>
        <dbReference type="EMBL" id="MBC2845793.1"/>
    </source>
</evidence>
<gene>
    <name evidence="12" type="ORF">H7F21_11870</name>
</gene>
<dbReference type="Proteomes" id="UP000533900">
    <property type="component" value="Unassembled WGS sequence"/>
</dbReference>
<organism evidence="12 13">
    <name type="scientific">Winogradskyella flava</name>
    <dbReference type="NCBI Taxonomy" id="1884876"/>
    <lineage>
        <taxon>Bacteria</taxon>
        <taxon>Pseudomonadati</taxon>
        <taxon>Bacteroidota</taxon>
        <taxon>Flavobacteriia</taxon>
        <taxon>Flavobacteriales</taxon>
        <taxon>Flavobacteriaceae</taxon>
        <taxon>Winogradskyella</taxon>
    </lineage>
</organism>
<dbReference type="CDD" id="cd06456">
    <property type="entry name" value="M3A_DCP"/>
    <property type="match status" value="1"/>
</dbReference>